<protein>
    <submittedName>
        <fullName evidence="3">PemK family protein</fullName>
    </submittedName>
</protein>
<accession>A0A2A2TQ66</accession>
<dbReference type="AlphaFoldDB" id="A0A2A2TQ66"/>
<evidence type="ECO:0000313" key="4">
    <source>
        <dbReference type="Proteomes" id="UP000218238"/>
    </source>
</evidence>
<organism evidence="3 4">
    <name type="scientific">Brunnivagina elsteri CCALA 953</name>
    <dbReference type="NCBI Taxonomy" id="987040"/>
    <lineage>
        <taxon>Bacteria</taxon>
        <taxon>Bacillati</taxon>
        <taxon>Cyanobacteriota</taxon>
        <taxon>Cyanophyceae</taxon>
        <taxon>Nostocales</taxon>
        <taxon>Calotrichaceae</taxon>
        <taxon>Brunnivagina</taxon>
    </lineage>
</organism>
<keyword evidence="4" id="KW-1185">Reference proteome</keyword>
<gene>
    <name evidence="3" type="ORF">CK510_01455</name>
</gene>
<dbReference type="InterPro" id="IPR003477">
    <property type="entry name" value="PemK-like"/>
</dbReference>
<dbReference type="EMBL" id="NTFS01000008">
    <property type="protein sequence ID" value="PAX60504.1"/>
    <property type="molecule type" value="Genomic_DNA"/>
</dbReference>
<dbReference type="RefSeq" id="WP_095719990.1">
    <property type="nucleotide sequence ID" value="NZ_NTFS01000008.1"/>
</dbReference>
<dbReference type="OrthoDB" id="129822at2"/>
<dbReference type="Pfam" id="PF02452">
    <property type="entry name" value="PemK_toxin"/>
    <property type="match status" value="1"/>
</dbReference>
<keyword evidence="2" id="KW-1277">Toxin-antitoxin system</keyword>
<dbReference type="GO" id="GO:0003677">
    <property type="term" value="F:DNA binding"/>
    <property type="evidence" value="ECO:0007669"/>
    <property type="project" value="InterPro"/>
</dbReference>
<name>A0A2A2TQ66_9CYAN</name>
<dbReference type="SUPFAM" id="SSF50118">
    <property type="entry name" value="Cell growth inhibitor/plasmid maintenance toxic component"/>
    <property type="match status" value="1"/>
</dbReference>
<sequence>MTLSKGDIVLTQFPFTDLSQTKLRPAVILWVDLAKDEITLCFISSQNVNNLTSEEFAIIDSDADFATTGLRISSKVRVTRLATLNRLLVVRRLGQLTTKHIQKLNEIMIQAFQLS</sequence>
<comment type="caution">
    <text evidence="3">The sequence shown here is derived from an EMBL/GenBank/DDBJ whole genome shotgun (WGS) entry which is preliminary data.</text>
</comment>
<dbReference type="Gene3D" id="2.30.30.110">
    <property type="match status" value="1"/>
</dbReference>
<dbReference type="Proteomes" id="UP000218238">
    <property type="component" value="Unassembled WGS sequence"/>
</dbReference>
<proteinExistence type="inferred from homology"/>
<comment type="similarity">
    <text evidence="1">Belongs to the PemK/MazF family.</text>
</comment>
<evidence type="ECO:0000256" key="1">
    <source>
        <dbReference type="ARBA" id="ARBA00007521"/>
    </source>
</evidence>
<evidence type="ECO:0000256" key="2">
    <source>
        <dbReference type="ARBA" id="ARBA00022649"/>
    </source>
</evidence>
<evidence type="ECO:0000313" key="3">
    <source>
        <dbReference type="EMBL" id="PAX60504.1"/>
    </source>
</evidence>
<dbReference type="InterPro" id="IPR011067">
    <property type="entry name" value="Plasmid_toxin/cell-grow_inhib"/>
</dbReference>
<reference evidence="3 4" key="1">
    <citation type="submission" date="2017-08" db="EMBL/GenBank/DDBJ databases">
        <title>Draft genome sequence of filamentous cyanobacterium Calothrix elsteri CCALA 953.</title>
        <authorList>
            <person name="Gagunashvili A.N."/>
            <person name="Elster J."/>
            <person name="Andresson O.S."/>
        </authorList>
    </citation>
    <scope>NUCLEOTIDE SEQUENCE [LARGE SCALE GENOMIC DNA]</scope>
    <source>
        <strain evidence="3 4">CCALA 953</strain>
    </source>
</reference>